<organism evidence="1 2">
    <name type="scientific">Schistosoma margrebowiei</name>
    <dbReference type="NCBI Taxonomy" id="48269"/>
    <lineage>
        <taxon>Eukaryota</taxon>
        <taxon>Metazoa</taxon>
        <taxon>Spiralia</taxon>
        <taxon>Lophotrochozoa</taxon>
        <taxon>Platyhelminthes</taxon>
        <taxon>Trematoda</taxon>
        <taxon>Digenea</taxon>
        <taxon>Strigeidida</taxon>
        <taxon>Schistosomatoidea</taxon>
        <taxon>Schistosomatidae</taxon>
        <taxon>Schistosoma</taxon>
    </lineage>
</organism>
<evidence type="ECO:0000313" key="2">
    <source>
        <dbReference type="Proteomes" id="UP000277204"/>
    </source>
</evidence>
<dbReference type="EMBL" id="UZAI01001253">
    <property type="protein sequence ID" value="VDO59958.1"/>
    <property type="molecule type" value="Genomic_DNA"/>
</dbReference>
<sequence length="207" mass="24271">MFQDLNCNDNTVDLLQCSMPLIVEVIRLVNFIVMNKYQCSSRRYRCLLTVVYTKYFRSVGRTLLSTTYCGREQTRSQRRKKRWNWIGHTLRKAPNCVTRQALTRNPQGQRKRGRPKNKLRREMEIDMRKMNKNWIELERETQDRMVFGGIQHEILNLGFVLLGTRQQSVSVIFREMMLPEGLDPVSPSFIVRDITAQLSGPQPTSAS</sequence>
<keyword evidence="2" id="KW-1185">Reference proteome</keyword>
<evidence type="ECO:0000313" key="1">
    <source>
        <dbReference type="EMBL" id="VDO59958.1"/>
    </source>
</evidence>
<accession>A0A183LJV5</accession>
<proteinExistence type="predicted"/>
<dbReference type="Proteomes" id="UP000277204">
    <property type="component" value="Unassembled WGS sequence"/>
</dbReference>
<gene>
    <name evidence="1" type="ORF">SMRZ_LOCUS4080</name>
</gene>
<name>A0A183LJV5_9TREM</name>
<dbReference type="AlphaFoldDB" id="A0A183LJV5"/>
<reference evidence="1 2" key="1">
    <citation type="submission" date="2018-11" db="EMBL/GenBank/DDBJ databases">
        <authorList>
            <consortium name="Pathogen Informatics"/>
        </authorList>
    </citation>
    <scope>NUCLEOTIDE SEQUENCE [LARGE SCALE GENOMIC DNA]</scope>
    <source>
        <strain evidence="1 2">Zambia</strain>
    </source>
</reference>
<protein>
    <submittedName>
        <fullName evidence="1">Uncharacterized protein</fullName>
    </submittedName>
</protein>